<comment type="function">
    <text evidence="6">Component of the 90S pre-ribosome involved in the maturation of rRNAs. Required for early cleavages of the pre-RNAs in the 40S ribosomal subunit maturation pathway.</text>
</comment>
<dbReference type="Proteomes" id="UP000504632">
    <property type="component" value="Chromosome 4"/>
</dbReference>
<proteinExistence type="inferred from homology"/>
<feature type="compositionally biased region" description="Acidic residues" evidence="7">
    <location>
        <begin position="35"/>
        <end position="44"/>
    </location>
</feature>
<dbReference type="PANTHER" id="PTHR21738">
    <property type="entry name" value="RIBOSOMAL RNA PROCESSING PROTEIN 36 HOMOLOG"/>
    <property type="match status" value="1"/>
</dbReference>
<gene>
    <name evidence="9" type="primary">rrp36</name>
</gene>
<dbReference type="RefSeq" id="XP_030627396.1">
    <property type="nucleotide sequence ID" value="XM_030771536.1"/>
</dbReference>
<dbReference type="GeneID" id="115809744"/>
<dbReference type="FunCoup" id="A0A6J2V886">
    <property type="interactions" value="1428"/>
</dbReference>
<evidence type="ECO:0000313" key="8">
    <source>
        <dbReference type="Proteomes" id="UP000504632"/>
    </source>
</evidence>
<dbReference type="PANTHER" id="PTHR21738:SF0">
    <property type="entry name" value="RIBOSOMAL RNA PROCESSING PROTEIN 36 HOMOLOG"/>
    <property type="match status" value="1"/>
</dbReference>
<comment type="subunit">
    <text evidence="6">Associates with 90S and pre-40S pre-ribosomal particles.</text>
</comment>
<dbReference type="InterPro" id="IPR009292">
    <property type="entry name" value="RRP36"/>
</dbReference>
<reference evidence="9" key="1">
    <citation type="submission" date="2025-08" db="UniProtKB">
        <authorList>
            <consortium name="RefSeq"/>
        </authorList>
    </citation>
    <scope>IDENTIFICATION</scope>
</reference>
<dbReference type="AlphaFoldDB" id="A0A6J2V886"/>
<name>A0A6J2V886_CHACN</name>
<evidence type="ECO:0000256" key="3">
    <source>
        <dbReference type="ARBA" id="ARBA00022517"/>
    </source>
</evidence>
<protein>
    <recommendedName>
        <fullName evidence="6">rRNA biogenesis protein RRP36</fullName>
    </recommendedName>
</protein>
<dbReference type="OrthoDB" id="448446at2759"/>
<feature type="region of interest" description="Disordered" evidence="7">
    <location>
        <begin position="345"/>
        <end position="372"/>
    </location>
</feature>
<feature type="compositionally biased region" description="Polar residues" evidence="7">
    <location>
        <begin position="140"/>
        <end position="150"/>
    </location>
</feature>
<evidence type="ECO:0000313" key="9">
    <source>
        <dbReference type="RefSeq" id="XP_030627396.1"/>
    </source>
</evidence>
<accession>A0A6J2V886</accession>
<feature type="compositionally biased region" description="Acidic residues" evidence="7">
    <location>
        <begin position="92"/>
        <end position="134"/>
    </location>
</feature>
<dbReference type="GO" id="GO:0030686">
    <property type="term" value="C:90S preribosome"/>
    <property type="evidence" value="ECO:0007669"/>
    <property type="project" value="TreeGrafter"/>
</dbReference>
<dbReference type="GO" id="GO:0000462">
    <property type="term" value="P:maturation of SSU-rRNA from tricistronic rRNA transcript (SSU-rRNA, 5.8S rRNA, LSU-rRNA)"/>
    <property type="evidence" value="ECO:0007669"/>
    <property type="project" value="TreeGrafter"/>
</dbReference>
<feature type="compositionally biased region" description="Basic and acidic residues" evidence="7">
    <location>
        <begin position="82"/>
        <end position="91"/>
    </location>
</feature>
<feature type="compositionally biased region" description="Acidic residues" evidence="7">
    <location>
        <begin position="63"/>
        <end position="81"/>
    </location>
</feature>
<sequence length="372" mass="42711">MASKKQKQSVNALSRGAGKDEAVTATALPTIQGDSTDDDDDDLEMERNFALFSKRSAMQTAGTEEESSGAEEDSSDAESTEGEDKGQPDMDKNEEEEDDGIEEDNDTDPAEMEGDSESDNDEGEPVTSDNDSDDANSNSHQSEGDSSYAQLETEDDVKRELSTMSFEEIMKLQNKVGTKAYNKIAYGPTKNKQAPKPMKRLNKHKPQEISSKKPVPFLRKVVPVKKAVSRDPRFDDLSGEYKPEIFNQTYRFIDEIRQREKQMVKKSLKKTKSDAKREELRMLLRRMENQERERKRRDQQQEKELAFKRKQRELVGKGHRPFYLKKSDKKKLELAEKYSELKKSGKLENFLSKKRKRNAMKDRRKLPNPHKA</sequence>
<dbReference type="InParanoid" id="A0A6J2V886"/>
<dbReference type="Pfam" id="PF06102">
    <property type="entry name" value="RRP36"/>
    <property type="match status" value="1"/>
</dbReference>
<keyword evidence="3 6" id="KW-0690">Ribosome biogenesis</keyword>
<evidence type="ECO:0000256" key="4">
    <source>
        <dbReference type="ARBA" id="ARBA00022552"/>
    </source>
</evidence>
<dbReference type="GO" id="GO:0005730">
    <property type="term" value="C:nucleolus"/>
    <property type="evidence" value="ECO:0007669"/>
    <property type="project" value="UniProtKB-SubCell"/>
</dbReference>
<evidence type="ECO:0000256" key="1">
    <source>
        <dbReference type="ARBA" id="ARBA00004604"/>
    </source>
</evidence>
<keyword evidence="6" id="KW-0687">Ribonucleoprotein</keyword>
<comment type="subcellular location">
    <subcellularLocation>
        <location evidence="1 6">Nucleus</location>
        <location evidence="1 6">Nucleolus</location>
    </subcellularLocation>
</comment>
<evidence type="ECO:0000256" key="5">
    <source>
        <dbReference type="ARBA" id="ARBA00023242"/>
    </source>
</evidence>
<feature type="compositionally biased region" description="Basic residues" evidence="7">
    <location>
        <begin position="352"/>
        <end position="372"/>
    </location>
</feature>
<keyword evidence="8" id="KW-1185">Reference proteome</keyword>
<evidence type="ECO:0000256" key="7">
    <source>
        <dbReference type="SAM" id="MobiDB-lite"/>
    </source>
</evidence>
<keyword evidence="4 6" id="KW-0698">rRNA processing</keyword>
<evidence type="ECO:0000256" key="2">
    <source>
        <dbReference type="ARBA" id="ARBA00009418"/>
    </source>
</evidence>
<feature type="region of interest" description="Disordered" evidence="7">
    <location>
        <begin position="1"/>
        <end position="156"/>
    </location>
</feature>
<keyword evidence="5 6" id="KW-0539">Nucleus</keyword>
<feature type="region of interest" description="Disordered" evidence="7">
    <location>
        <begin position="186"/>
        <end position="214"/>
    </location>
</feature>
<evidence type="ECO:0000256" key="6">
    <source>
        <dbReference type="RuleBase" id="RU368027"/>
    </source>
</evidence>
<comment type="similarity">
    <text evidence="2 6">Belongs to the RRP36 family.</text>
</comment>
<feature type="region of interest" description="Disordered" evidence="7">
    <location>
        <begin position="285"/>
        <end position="322"/>
    </location>
</feature>
<dbReference type="CTD" id="88745"/>
<organism evidence="8 9">
    <name type="scientific">Chanos chanos</name>
    <name type="common">Milkfish</name>
    <name type="synonym">Mugil chanos</name>
    <dbReference type="NCBI Taxonomy" id="29144"/>
    <lineage>
        <taxon>Eukaryota</taxon>
        <taxon>Metazoa</taxon>
        <taxon>Chordata</taxon>
        <taxon>Craniata</taxon>
        <taxon>Vertebrata</taxon>
        <taxon>Euteleostomi</taxon>
        <taxon>Actinopterygii</taxon>
        <taxon>Neopterygii</taxon>
        <taxon>Teleostei</taxon>
        <taxon>Ostariophysi</taxon>
        <taxon>Gonorynchiformes</taxon>
        <taxon>Chanidae</taxon>
        <taxon>Chanos</taxon>
    </lineage>
</organism>
<feature type="compositionally biased region" description="Basic and acidic residues" evidence="7">
    <location>
        <begin position="285"/>
        <end position="316"/>
    </location>
</feature>